<dbReference type="PRINTS" id="PR00778">
    <property type="entry name" value="HTHARSR"/>
</dbReference>
<dbReference type="PANTHER" id="PTHR33154">
    <property type="entry name" value="TRANSCRIPTIONAL REGULATOR, ARSR FAMILY"/>
    <property type="match status" value="1"/>
</dbReference>
<accession>A0A6B3NDJ7</accession>
<dbReference type="SUPFAM" id="SSF46785">
    <property type="entry name" value="Winged helix' DNA-binding domain"/>
    <property type="match status" value="1"/>
</dbReference>
<keyword evidence="3" id="KW-0804">Transcription</keyword>
<reference evidence="5" key="1">
    <citation type="submission" date="2019-11" db="EMBL/GenBank/DDBJ databases">
        <title>Genomic insights into an expanded diversity of filamentous marine cyanobacteria reveals the extraordinary biosynthetic potential of Moorea and Okeania.</title>
        <authorList>
            <person name="Ferreira Leao T."/>
            <person name="Wang M."/>
            <person name="Moss N."/>
            <person name="Da Silva R."/>
            <person name="Sanders J."/>
            <person name="Nurk S."/>
            <person name="Gurevich A."/>
            <person name="Humphrey G."/>
            <person name="Reher R."/>
            <person name="Zhu Q."/>
            <person name="Belda-Ferre P."/>
            <person name="Glukhov E."/>
            <person name="Rex R."/>
            <person name="Dorrestein P.C."/>
            <person name="Knight R."/>
            <person name="Pevzner P."/>
            <person name="Gerwick W.H."/>
            <person name="Gerwick L."/>
        </authorList>
    </citation>
    <scope>NUCLEOTIDE SEQUENCE</scope>
    <source>
        <strain evidence="5">SIO1C4</strain>
    </source>
</reference>
<dbReference type="Pfam" id="PF12840">
    <property type="entry name" value="HTH_20"/>
    <property type="match status" value="1"/>
</dbReference>
<dbReference type="InterPro" id="IPR011991">
    <property type="entry name" value="ArsR-like_HTH"/>
</dbReference>
<dbReference type="SMART" id="SM00418">
    <property type="entry name" value="HTH_ARSR"/>
    <property type="match status" value="1"/>
</dbReference>
<feature type="domain" description="HTH arsR-type" evidence="4">
    <location>
        <begin position="1"/>
        <end position="93"/>
    </location>
</feature>
<dbReference type="InterPro" id="IPR001845">
    <property type="entry name" value="HTH_ArsR_DNA-bd_dom"/>
</dbReference>
<dbReference type="InterPro" id="IPR051081">
    <property type="entry name" value="HTH_MetalResp_TranReg"/>
</dbReference>
<dbReference type="GO" id="GO:0003677">
    <property type="term" value="F:DNA binding"/>
    <property type="evidence" value="ECO:0007669"/>
    <property type="project" value="UniProtKB-KW"/>
</dbReference>
<dbReference type="NCBIfam" id="NF033788">
    <property type="entry name" value="HTH_metalloreg"/>
    <property type="match status" value="1"/>
</dbReference>
<organism evidence="5">
    <name type="scientific">Symploca sp. SIO1C4</name>
    <dbReference type="NCBI Taxonomy" id="2607765"/>
    <lineage>
        <taxon>Bacteria</taxon>
        <taxon>Bacillati</taxon>
        <taxon>Cyanobacteriota</taxon>
        <taxon>Cyanophyceae</taxon>
        <taxon>Coleofasciculales</taxon>
        <taxon>Coleofasciculaceae</taxon>
        <taxon>Symploca</taxon>
    </lineage>
</organism>
<evidence type="ECO:0000259" key="4">
    <source>
        <dbReference type="PROSITE" id="PS50987"/>
    </source>
</evidence>
<keyword evidence="2" id="KW-0238">DNA-binding</keyword>
<dbReference type="AlphaFoldDB" id="A0A6B3NDJ7"/>
<dbReference type="Gene3D" id="1.10.10.10">
    <property type="entry name" value="Winged helix-like DNA-binding domain superfamily/Winged helix DNA-binding domain"/>
    <property type="match status" value="1"/>
</dbReference>
<evidence type="ECO:0000313" key="5">
    <source>
        <dbReference type="EMBL" id="NER27208.1"/>
    </source>
</evidence>
<evidence type="ECO:0000256" key="3">
    <source>
        <dbReference type="ARBA" id="ARBA00023163"/>
    </source>
</evidence>
<protein>
    <submittedName>
        <fullName evidence="5">Helix-turn-helix transcriptional regulator</fullName>
    </submittedName>
</protein>
<comment type="caution">
    <text evidence="5">The sequence shown here is derived from an EMBL/GenBank/DDBJ whole genome shotgun (WGS) entry which is preliminary data.</text>
</comment>
<proteinExistence type="predicted"/>
<sequence length="104" mass="12087">MRLTRFYRTAKALADPRRFEILEAIASTEEVTCAKLVERFPVSQATVSHHLKELANADLITVRREGQHCYYQFCPRVLGEYIEQLQKRTTYRQLKAVKSGVVSR</sequence>
<dbReference type="GO" id="GO:0003700">
    <property type="term" value="F:DNA-binding transcription factor activity"/>
    <property type="evidence" value="ECO:0007669"/>
    <property type="project" value="InterPro"/>
</dbReference>
<evidence type="ECO:0000256" key="2">
    <source>
        <dbReference type="ARBA" id="ARBA00023125"/>
    </source>
</evidence>
<gene>
    <name evidence="5" type="ORF">F6J89_06115</name>
</gene>
<dbReference type="InterPro" id="IPR036390">
    <property type="entry name" value="WH_DNA-bd_sf"/>
</dbReference>
<dbReference type="InterPro" id="IPR036388">
    <property type="entry name" value="WH-like_DNA-bd_sf"/>
</dbReference>
<dbReference type="EMBL" id="JAAHFQ010000081">
    <property type="protein sequence ID" value="NER27208.1"/>
    <property type="molecule type" value="Genomic_DNA"/>
</dbReference>
<name>A0A6B3NDJ7_9CYAN</name>
<dbReference type="PANTHER" id="PTHR33154:SF33">
    <property type="entry name" value="TRANSCRIPTIONAL REPRESSOR SDPR"/>
    <property type="match status" value="1"/>
</dbReference>
<keyword evidence="1" id="KW-0805">Transcription regulation</keyword>
<dbReference type="PROSITE" id="PS50987">
    <property type="entry name" value="HTH_ARSR_2"/>
    <property type="match status" value="1"/>
</dbReference>
<dbReference type="CDD" id="cd00090">
    <property type="entry name" value="HTH_ARSR"/>
    <property type="match status" value="1"/>
</dbReference>
<evidence type="ECO:0000256" key="1">
    <source>
        <dbReference type="ARBA" id="ARBA00023015"/>
    </source>
</evidence>